<accession>A0A2S9H5F5</accession>
<dbReference type="EMBL" id="PUGF01000001">
    <property type="protein sequence ID" value="PRC95171.1"/>
    <property type="molecule type" value="Genomic_DNA"/>
</dbReference>
<dbReference type="InterPro" id="IPR029058">
    <property type="entry name" value="AB_hydrolase_fold"/>
</dbReference>
<dbReference type="InterPro" id="IPR000073">
    <property type="entry name" value="AB_hydrolase_1"/>
</dbReference>
<comment type="caution">
    <text evidence="2">The sequence shown here is derived from an EMBL/GenBank/DDBJ whole genome shotgun (WGS) entry which is preliminary data.</text>
</comment>
<evidence type="ECO:0000313" key="3">
    <source>
        <dbReference type="Proteomes" id="UP000237839"/>
    </source>
</evidence>
<dbReference type="Pfam" id="PF00561">
    <property type="entry name" value="Abhydrolase_1"/>
    <property type="match status" value="1"/>
</dbReference>
<dbReference type="OrthoDB" id="9798884at2"/>
<dbReference type="RefSeq" id="WP_105530054.1">
    <property type="nucleotide sequence ID" value="NZ_PUGF01000001.1"/>
</dbReference>
<gene>
    <name evidence="2" type="ORF">S2091_0366</name>
</gene>
<dbReference type="PANTHER" id="PTHR12277">
    <property type="entry name" value="ALPHA/BETA HYDROLASE DOMAIN-CONTAINING PROTEIN"/>
    <property type="match status" value="1"/>
</dbReference>
<dbReference type="Proteomes" id="UP000237839">
    <property type="component" value="Unassembled WGS sequence"/>
</dbReference>
<dbReference type="SUPFAM" id="SSF53474">
    <property type="entry name" value="alpha/beta-Hydrolases"/>
    <property type="match status" value="1"/>
</dbReference>
<organism evidence="2 3">
    <name type="scientific">Solimicrobium silvestre</name>
    <dbReference type="NCBI Taxonomy" id="2099400"/>
    <lineage>
        <taxon>Bacteria</taxon>
        <taxon>Pseudomonadati</taxon>
        <taxon>Pseudomonadota</taxon>
        <taxon>Betaproteobacteria</taxon>
        <taxon>Burkholderiales</taxon>
        <taxon>Oxalobacteraceae</taxon>
        <taxon>Solimicrobium</taxon>
    </lineage>
</organism>
<feature type="domain" description="AB hydrolase-1" evidence="1">
    <location>
        <begin position="83"/>
        <end position="246"/>
    </location>
</feature>
<protein>
    <submittedName>
        <fullName evidence="2">Alpha/beta hydrolase family</fullName>
    </submittedName>
</protein>
<name>A0A2S9H5F5_9BURK</name>
<dbReference type="Gene3D" id="3.40.50.1820">
    <property type="entry name" value="alpha/beta hydrolase"/>
    <property type="match status" value="1"/>
</dbReference>
<reference evidence="2 3" key="1">
    <citation type="submission" date="2018-02" db="EMBL/GenBank/DDBJ databases">
        <title>Solimicrobium silvestre gen. nov., sp. nov., isolated from alpine forest soil.</title>
        <authorList>
            <person name="Margesin R."/>
            <person name="Albuquerque L."/>
            <person name="Zhang D.-C."/>
            <person name="Froufe H.J.C."/>
            <person name="Severino R."/>
            <person name="Roxo I."/>
            <person name="Egas C."/>
            <person name="Da Costa M.S."/>
        </authorList>
    </citation>
    <scope>NUCLEOTIDE SEQUENCE [LARGE SCALE GENOMIC DNA]</scope>
    <source>
        <strain evidence="2 3">S20-91</strain>
    </source>
</reference>
<evidence type="ECO:0000259" key="1">
    <source>
        <dbReference type="Pfam" id="PF00561"/>
    </source>
</evidence>
<keyword evidence="3" id="KW-1185">Reference proteome</keyword>
<keyword evidence="2" id="KW-0378">Hydrolase</keyword>
<sequence>MYNFFRYKLELIVRSLIIGALIGLFTAPVAALASGNHHYDPVADDEFVADKAFPPKSKEVVFDSFGVSLYGQVYSTQGKGTHPTVLYARGFPDSTGSNDIARVLRRAGYNVMFFNYRGTYSMGGVFSEQHAYEDLQSALEFLRSDNSEKTMGIDPNNIILFGYSFGGPIVLRLAAENAKIRAVIHMDGTDLRAFKEMTPQDKAEWDEGLTSKLVPSATGKQITDEIMPHMDDWDPAHYSEGLAGKYVFLAWASKESSKQVDNVASLSDLFSKRSHVTATIFNTDHGFSDKHIALTRAILHWLKTIPQVKVASAEKSN</sequence>
<dbReference type="GO" id="GO:0016787">
    <property type="term" value="F:hydrolase activity"/>
    <property type="evidence" value="ECO:0007669"/>
    <property type="project" value="UniProtKB-KW"/>
</dbReference>
<dbReference type="AlphaFoldDB" id="A0A2S9H5F5"/>
<dbReference type="PANTHER" id="PTHR12277:SF81">
    <property type="entry name" value="PROTEIN ABHD13"/>
    <property type="match status" value="1"/>
</dbReference>
<evidence type="ECO:0000313" key="2">
    <source>
        <dbReference type="EMBL" id="PRC95171.1"/>
    </source>
</evidence>
<proteinExistence type="predicted"/>